<organism evidence="9 10">
    <name type="scientific">Paractinoplanes rishiriensis</name>
    <dbReference type="NCBI Taxonomy" id="1050105"/>
    <lineage>
        <taxon>Bacteria</taxon>
        <taxon>Bacillati</taxon>
        <taxon>Actinomycetota</taxon>
        <taxon>Actinomycetes</taxon>
        <taxon>Micromonosporales</taxon>
        <taxon>Micromonosporaceae</taxon>
        <taxon>Paractinoplanes</taxon>
    </lineage>
</organism>
<keyword evidence="3" id="KW-1003">Cell membrane</keyword>
<feature type="transmembrane region" description="Helical" evidence="7">
    <location>
        <begin position="234"/>
        <end position="254"/>
    </location>
</feature>
<dbReference type="SUPFAM" id="SSF160964">
    <property type="entry name" value="MalF N-terminal region-like"/>
    <property type="match status" value="1"/>
</dbReference>
<dbReference type="InterPro" id="IPR000515">
    <property type="entry name" value="MetI-like"/>
</dbReference>
<keyword evidence="6 7" id="KW-0472">Membrane</keyword>
<evidence type="ECO:0000259" key="8">
    <source>
        <dbReference type="PROSITE" id="PS50928"/>
    </source>
</evidence>
<keyword evidence="10" id="KW-1185">Reference proteome</keyword>
<dbReference type="Proteomes" id="UP000636960">
    <property type="component" value="Unassembled WGS sequence"/>
</dbReference>
<evidence type="ECO:0000256" key="4">
    <source>
        <dbReference type="ARBA" id="ARBA00022692"/>
    </source>
</evidence>
<dbReference type="EMBL" id="BOMV01000084">
    <property type="protein sequence ID" value="GIF00555.1"/>
    <property type="molecule type" value="Genomic_DNA"/>
</dbReference>
<keyword evidence="4 7" id="KW-0812">Transmembrane</keyword>
<comment type="subcellular location">
    <subcellularLocation>
        <location evidence="1 7">Cell membrane</location>
        <topology evidence="1 7">Multi-pass membrane protein</topology>
    </subcellularLocation>
</comment>
<evidence type="ECO:0000256" key="1">
    <source>
        <dbReference type="ARBA" id="ARBA00004651"/>
    </source>
</evidence>
<evidence type="ECO:0000256" key="7">
    <source>
        <dbReference type="RuleBase" id="RU363032"/>
    </source>
</evidence>
<sequence>MSLATKPAQGVPRFDPARPASQWATLRRRLLHRQSVTALGFLSPALAVLAFFVMWPMAHSLAISFTDAGLIQDGEWVGLDNYMSLASDERFRNALGNTALYALVTTPVSTVLALALAVALNRRLPARGLFRTALFLPFVASLSIAAIAWAFLMDPQIGLVTGWLEGVGIPTGNGIDDPALALPAVVLVGVWRNVGFFMVMFLAGLQSIPRELTEAAMIDGAGPWARFRRVTLPLLANTTMFVTIIGTIFSLQVFDQIYVMTAGGPYFRTESIVMLTYDRAFESLDMGSATAISWVLVLIVLAVSVLQLTFFNRRAVRY</sequence>
<dbReference type="GO" id="GO:0005886">
    <property type="term" value="C:plasma membrane"/>
    <property type="evidence" value="ECO:0007669"/>
    <property type="project" value="UniProtKB-SubCell"/>
</dbReference>
<evidence type="ECO:0000256" key="5">
    <source>
        <dbReference type="ARBA" id="ARBA00022989"/>
    </source>
</evidence>
<keyword evidence="5 7" id="KW-1133">Transmembrane helix</keyword>
<comment type="similarity">
    <text evidence="7">Belongs to the binding-protein-dependent transport system permease family.</text>
</comment>
<dbReference type="PANTHER" id="PTHR30193:SF37">
    <property type="entry name" value="INNER MEMBRANE ABC TRANSPORTER PERMEASE PROTEIN YCJO"/>
    <property type="match status" value="1"/>
</dbReference>
<dbReference type="InterPro" id="IPR035906">
    <property type="entry name" value="MetI-like_sf"/>
</dbReference>
<feature type="transmembrane region" description="Helical" evidence="7">
    <location>
        <begin position="132"/>
        <end position="152"/>
    </location>
</feature>
<dbReference type="InterPro" id="IPR051393">
    <property type="entry name" value="ABC_transporter_permease"/>
</dbReference>
<feature type="transmembrane region" description="Helical" evidence="7">
    <location>
        <begin position="291"/>
        <end position="311"/>
    </location>
</feature>
<dbReference type="RefSeq" id="WP_203788493.1">
    <property type="nucleotide sequence ID" value="NZ_BOMV01000084.1"/>
</dbReference>
<dbReference type="CDD" id="cd06261">
    <property type="entry name" value="TM_PBP2"/>
    <property type="match status" value="1"/>
</dbReference>
<feature type="transmembrane region" description="Helical" evidence="7">
    <location>
        <begin position="99"/>
        <end position="120"/>
    </location>
</feature>
<dbReference type="PANTHER" id="PTHR30193">
    <property type="entry name" value="ABC TRANSPORTER PERMEASE PROTEIN"/>
    <property type="match status" value="1"/>
</dbReference>
<dbReference type="Gene3D" id="1.10.3720.10">
    <property type="entry name" value="MetI-like"/>
    <property type="match status" value="1"/>
</dbReference>
<name>A0A919MYZ2_9ACTN</name>
<evidence type="ECO:0000256" key="6">
    <source>
        <dbReference type="ARBA" id="ARBA00023136"/>
    </source>
</evidence>
<proteinExistence type="inferred from homology"/>
<comment type="caution">
    <text evidence="9">The sequence shown here is derived from an EMBL/GenBank/DDBJ whole genome shotgun (WGS) entry which is preliminary data.</text>
</comment>
<dbReference type="AlphaFoldDB" id="A0A919MYZ2"/>
<protein>
    <submittedName>
        <fullName evidence="9">Glycerol-3-phosphate ABC transporter permease</fullName>
    </submittedName>
</protein>
<evidence type="ECO:0000313" key="10">
    <source>
        <dbReference type="Proteomes" id="UP000636960"/>
    </source>
</evidence>
<gene>
    <name evidence="9" type="ORF">Ari01nite_80190</name>
</gene>
<accession>A0A919MYZ2</accession>
<evidence type="ECO:0000313" key="9">
    <source>
        <dbReference type="EMBL" id="GIF00555.1"/>
    </source>
</evidence>
<dbReference type="PROSITE" id="PS50928">
    <property type="entry name" value="ABC_TM1"/>
    <property type="match status" value="1"/>
</dbReference>
<reference evidence="9" key="1">
    <citation type="submission" date="2021-01" db="EMBL/GenBank/DDBJ databases">
        <title>Whole genome shotgun sequence of Actinoplanes rishiriensis NBRC 108556.</title>
        <authorList>
            <person name="Komaki H."/>
            <person name="Tamura T."/>
        </authorList>
    </citation>
    <scope>NUCLEOTIDE SEQUENCE</scope>
    <source>
        <strain evidence="9">NBRC 108556</strain>
    </source>
</reference>
<keyword evidence="2 7" id="KW-0813">Transport</keyword>
<dbReference type="SUPFAM" id="SSF161098">
    <property type="entry name" value="MetI-like"/>
    <property type="match status" value="1"/>
</dbReference>
<evidence type="ECO:0000256" key="3">
    <source>
        <dbReference type="ARBA" id="ARBA00022475"/>
    </source>
</evidence>
<evidence type="ECO:0000256" key="2">
    <source>
        <dbReference type="ARBA" id="ARBA00022448"/>
    </source>
</evidence>
<feature type="domain" description="ABC transmembrane type-1" evidence="8">
    <location>
        <begin position="95"/>
        <end position="307"/>
    </location>
</feature>
<dbReference type="Pfam" id="PF00528">
    <property type="entry name" value="BPD_transp_1"/>
    <property type="match status" value="1"/>
</dbReference>
<feature type="transmembrane region" description="Helical" evidence="7">
    <location>
        <begin position="36"/>
        <end position="55"/>
    </location>
</feature>
<feature type="transmembrane region" description="Helical" evidence="7">
    <location>
        <begin position="180"/>
        <end position="203"/>
    </location>
</feature>
<dbReference type="GO" id="GO:0055085">
    <property type="term" value="P:transmembrane transport"/>
    <property type="evidence" value="ECO:0007669"/>
    <property type="project" value="InterPro"/>
</dbReference>